<dbReference type="Gene3D" id="3.40.50.450">
    <property type="match status" value="1"/>
</dbReference>
<proteinExistence type="predicted"/>
<dbReference type="InterPro" id="IPR041164">
    <property type="entry name" value="LDcluster4"/>
</dbReference>
<dbReference type="PANTHER" id="PTHR43393">
    <property type="entry name" value="CYTOKININ RIBOSIDE 5'-MONOPHOSPHATE PHOSPHORIBOHYDROLASE"/>
    <property type="match status" value="1"/>
</dbReference>
<dbReference type="Proteomes" id="UP000177130">
    <property type="component" value="Unassembled WGS sequence"/>
</dbReference>
<evidence type="ECO:0008006" key="3">
    <source>
        <dbReference type="Google" id="ProtNLM"/>
    </source>
</evidence>
<dbReference type="STRING" id="1802306.A3C72_01195"/>
<comment type="caution">
    <text evidence="1">The sequence shown here is derived from an EMBL/GenBank/DDBJ whole genome shotgun (WGS) entry which is preliminary data.</text>
</comment>
<protein>
    <recommendedName>
        <fullName evidence="3">DNA-binding protein</fullName>
    </recommendedName>
</protein>
<dbReference type="GO" id="GO:0005829">
    <property type="term" value="C:cytosol"/>
    <property type="evidence" value="ECO:0007669"/>
    <property type="project" value="TreeGrafter"/>
</dbReference>
<reference evidence="1 2" key="1">
    <citation type="journal article" date="2016" name="Nat. Commun.">
        <title>Thousands of microbial genomes shed light on interconnected biogeochemical processes in an aquifer system.</title>
        <authorList>
            <person name="Anantharaman K."/>
            <person name="Brown C.T."/>
            <person name="Hug L.A."/>
            <person name="Sharon I."/>
            <person name="Castelle C.J."/>
            <person name="Probst A.J."/>
            <person name="Thomas B.C."/>
            <person name="Singh A."/>
            <person name="Wilkins M.J."/>
            <person name="Karaoz U."/>
            <person name="Brodie E.L."/>
            <person name="Williams K.H."/>
            <person name="Hubbard S.S."/>
            <person name="Banfield J.F."/>
        </authorList>
    </citation>
    <scope>NUCLEOTIDE SEQUENCE [LARGE SCALE GENOMIC DNA]</scope>
</reference>
<dbReference type="SUPFAM" id="SSF102405">
    <property type="entry name" value="MCP/YpsA-like"/>
    <property type="match status" value="1"/>
</dbReference>
<dbReference type="AlphaFoldDB" id="A0A1G2MMK5"/>
<dbReference type="PANTHER" id="PTHR43393:SF3">
    <property type="entry name" value="LYSINE DECARBOXYLASE-LIKE PROTEIN"/>
    <property type="match status" value="1"/>
</dbReference>
<gene>
    <name evidence="1" type="ORF">A3C72_01195</name>
</gene>
<evidence type="ECO:0000313" key="2">
    <source>
        <dbReference type="Proteomes" id="UP000177130"/>
    </source>
</evidence>
<name>A0A1G2MMK5_9BACT</name>
<organism evidence="1 2">
    <name type="scientific">Candidatus Taylorbacteria bacterium RIFCSPHIGHO2_02_FULL_43_32b</name>
    <dbReference type="NCBI Taxonomy" id="1802306"/>
    <lineage>
        <taxon>Bacteria</taxon>
        <taxon>Candidatus Tayloriibacteriota</taxon>
    </lineage>
</organism>
<sequence>MQQKIISVLGAGNCQSDDPGYQLAEHVGQLLAEKGLGIATGGYGGVMEAVSKGAFDWLEKNPLAPRVPIVGYTMQGREPNEYIQKFTKTGEKFGLIGDCARQAHFTGSVPPVETVQFGIRLGSLLSHDGFIAIAGKSMGTLLEVLSVAHLLNLGLLKKSMYVLSPKPYECEWTEKMFELIGMELGIQVCWRFPRGEGYSVPTLSGIPIYAEYDAVRVVHHLSLQNNESVLAGFFDDREAHPRNQVSGRGETWFLELLNVRRSIFLFVFY</sequence>
<evidence type="ECO:0000313" key="1">
    <source>
        <dbReference type="EMBL" id="OHA25078.1"/>
    </source>
</evidence>
<dbReference type="Pfam" id="PF18306">
    <property type="entry name" value="LDcluster4"/>
    <property type="match status" value="1"/>
</dbReference>
<dbReference type="EMBL" id="MHRK01000001">
    <property type="protein sequence ID" value="OHA25078.1"/>
    <property type="molecule type" value="Genomic_DNA"/>
</dbReference>
<dbReference type="InterPro" id="IPR052341">
    <property type="entry name" value="LOG_family_nucleotidases"/>
</dbReference>
<accession>A0A1G2MMK5</accession>